<dbReference type="InterPro" id="IPR003660">
    <property type="entry name" value="HAMP_dom"/>
</dbReference>
<sequence length="700" mass="77770">MKRTKSIAWKLSGLIIGLFLVLFLLYSVVTNSILYNKSMKDSEDYVNELTKVYAAEMGDRFKQTKETLTTSKNIIEALNNNEMLTAQAVLKIIESNLAKNEHISGMSAVLESGILPEDTSIDPSLLDKQKRFVPYAYKDGEKIHTGAVSGYETEGEGDWYLIPKKEKRAILSEPYEYQVGNQTIWMATISVPLFSKDDQFIGVLTADFSVDYLNELVKKIKIEGGYANIITDQGLIVANSKNEKLIGTNMKEQIDWETVKSDLNDRKVSNLYRDSKTLNEEAFNVFAPVSIEGIDEVWSVQAAVPKSSILETYKTILYITIAIVVLIILIMAFASSWFIHRQLKPLTYLRKSLETAATGDLTEKVAESQFRNDEIGVVAMAFNDMLDKTNEAINIVKESSDQLNRSSNEVHHTFEEVSASSEEVAAAVDEIAQGASQQSEDAEHTNKQMVDLAKQIDLLAVLSDEMNQLSQQAGESTVHGMEQVNLLREHNEATNEMNEKVQQQTQTLVKKIADIETVIESINGITAQTNLLALNASIEAARAGEHGKGFAVVAEEVRKLAEESRKETEVIQKTVQEILDESKQTVDVITQNIELMKLNNQSVSDTESSFKQNANLAEQLSESVSNISAKLNDMINYKEQAIEAIQSVSAISEETAASAEEVSASAAQQQVEMERAAALTEQMNNIAGELQEVVNRFKLN</sequence>
<dbReference type="Pfam" id="PF00672">
    <property type="entry name" value="HAMP"/>
    <property type="match status" value="1"/>
</dbReference>
<evidence type="ECO:0000256" key="1">
    <source>
        <dbReference type="ARBA" id="ARBA00004236"/>
    </source>
</evidence>
<gene>
    <name evidence="11" type="ORF">KHA94_08020</name>
</gene>
<feature type="transmembrane region" description="Helical" evidence="8">
    <location>
        <begin position="316"/>
        <end position="339"/>
    </location>
</feature>
<evidence type="ECO:0000259" key="10">
    <source>
        <dbReference type="PROSITE" id="PS50885"/>
    </source>
</evidence>
<evidence type="ECO:0000256" key="4">
    <source>
        <dbReference type="ARBA" id="ARBA00023224"/>
    </source>
</evidence>
<dbReference type="Pfam" id="PF00015">
    <property type="entry name" value="MCPsignal"/>
    <property type="match status" value="1"/>
</dbReference>
<dbReference type="CDD" id="cd06225">
    <property type="entry name" value="HAMP"/>
    <property type="match status" value="1"/>
</dbReference>
<dbReference type="Gene3D" id="3.30.450.20">
    <property type="entry name" value="PAS domain"/>
    <property type="match status" value="2"/>
</dbReference>
<comment type="caution">
    <text evidence="11">The sequence shown here is derived from an EMBL/GenBank/DDBJ whole genome shotgun (WGS) entry which is preliminary data.</text>
</comment>
<proteinExistence type="inferred from homology"/>
<name>A0ABS5NQQ6_9BACI</name>
<organism evidence="11 12">
    <name type="scientific">Cytobacillus citreus</name>
    <dbReference type="NCBI Taxonomy" id="2833586"/>
    <lineage>
        <taxon>Bacteria</taxon>
        <taxon>Bacillati</taxon>
        <taxon>Bacillota</taxon>
        <taxon>Bacilli</taxon>
        <taxon>Bacillales</taxon>
        <taxon>Bacillaceae</taxon>
        <taxon>Cytobacillus</taxon>
    </lineage>
</organism>
<dbReference type="Gene3D" id="1.10.287.950">
    <property type="entry name" value="Methyl-accepting chemotaxis protein"/>
    <property type="match status" value="1"/>
</dbReference>
<reference evidence="11 12" key="1">
    <citation type="submission" date="2021-05" db="EMBL/GenBank/DDBJ databases">
        <title>Novel Bacillus species.</title>
        <authorList>
            <person name="Liu G."/>
        </authorList>
    </citation>
    <scope>NUCLEOTIDE SEQUENCE [LARGE SCALE GENOMIC DNA]</scope>
    <source>
        <strain evidence="11 12">FJAT-49705</strain>
    </source>
</reference>
<dbReference type="RefSeq" id="WP_213101621.1">
    <property type="nucleotide sequence ID" value="NZ_JAGYPM010000002.1"/>
</dbReference>
<feature type="domain" description="Methyl-accepting transducer" evidence="9">
    <location>
        <begin position="413"/>
        <end position="670"/>
    </location>
</feature>
<keyword evidence="8" id="KW-0812">Transmembrane</keyword>
<comment type="similarity">
    <text evidence="5">Belongs to the methyl-accepting chemotaxis (MCP) protein family.</text>
</comment>
<dbReference type="PROSITE" id="PS50111">
    <property type="entry name" value="CHEMOTAXIS_TRANSDUC_2"/>
    <property type="match status" value="1"/>
</dbReference>
<evidence type="ECO:0000256" key="6">
    <source>
        <dbReference type="PROSITE-ProRule" id="PRU00284"/>
    </source>
</evidence>
<keyword evidence="8" id="KW-1133">Transmembrane helix</keyword>
<keyword evidence="7" id="KW-0175">Coiled coil</keyword>
<keyword evidence="12" id="KW-1185">Reference proteome</keyword>
<evidence type="ECO:0000256" key="2">
    <source>
        <dbReference type="ARBA" id="ARBA00022475"/>
    </source>
</evidence>
<dbReference type="SUPFAM" id="SSF58104">
    <property type="entry name" value="Methyl-accepting chemotaxis protein (MCP) signaling domain"/>
    <property type="match status" value="1"/>
</dbReference>
<feature type="transmembrane region" description="Helical" evidence="8">
    <location>
        <begin position="7"/>
        <end position="29"/>
    </location>
</feature>
<dbReference type="PANTHER" id="PTHR32089:SF112">
    <property type="entry name" value="LYSOZYME-LIKE PROTEIN-RELATED"/>
    <property type="match status" value="1"/>
</dbReference>
<evidence type="ECO:0000256" key="7">
    <source>
        <dbReference type="SAM" id="Coils"/>
    </source>
</evidence>
<evidence type="ECO:0000256" key="8">
    <source>
        <dbReference type="SAM" id="Phobius"/>
    </source>
</evidence>
<evidence type="ECO:0000259" key="9">
    <source>
        <dbReference type="PROSITE" id="PS50111"/>
    </source>
</evidence>
<dbReference type="EMBL" id="JAGYPM010000002">
    <property type="protein sequence ID" value="MBS4190150.1"/>
    <property type="molecule type" value="Genomic_DNA"/>
</dbReference>
<keyword evidence="2" id="KW-1003">Cell membrane</keyword>
<evidence type="ECO:0000313" key="12">
    <source>
        <dbReference type="Proteomes" id="UP000681027"/>
    </source>
</evidence>
<comment type="subcellular location">
    <subcellularLocation>
        <location evidence="1">Cell membrane</location>
    </subcellularLocation>
</comment>
<dbReference type="SMART" id="SM00304">
    <property type="entry name" value="HAMP"/>
    <property type="match status" value="1"/>
</dbReference>
<accession>A0ABS5NQQ6</accession>
<keyword evidence="3 8" id="KW-0472">Membrane</keyword>
<dbReference type="InterPro" id="IPR004089">
    <property type="entry name" value="MCPsignal_dom"/>
</dbReference>
<dbReference type="PANTHER" id="PTHR32089">
    <property type="entry name" value="METHYL-ACCEPTING CHEMOTAXIS PROTEIN MCPB"/>
    <property type="match status" value="1"/>
</dbReference>
<dbReference type="Proteomes" id="UP000681027">
    <property type="component" value="Unassembled WGS sequence"/>
</dbReference>
<dbReference type="Pfam" id="PF22673">
    <property type="entry name" value="MCP-like_PDC_1"/>
    <property type="match status" value="1"/>
</dbReference>
<evidence type="ECO:0000256" key="5">
    <source>
        <dbReference type="ARBA" id="ARBA00029447"/>
    </source>
</evidence>
<feature type="domain" description="HAMP" evidence="10">
    <location>
        <begin position="340"/>
        <end position="394"/>
    </location>
</feature>
<keyword evidence="4 6" id="KW-0807">Transducer</keyword>
<dbReference type="CDD" id="cd12913">
    <property type="entry name" value="PDC1_MCP_like"/>
    <property type="match status" value="1"/>
</dbReference>
<dbReference type="SMART" id="SM00283">
    <property type="entry name" value="MA"/>
    <property type="match status" value="1"/>
</dbReference>
<dbReference type="PROSITE" id="PS50885">
    <property type="entry name" value="HAMP"/>
    <property type="match status" value="1"/>
</dbReference>
<evidence type="ECO:0000313" key="11">
    <source>
        <dbReference type="EMBL" id="MBS4190150.1"/>
    </source>
</evidence>
<feature type="coiled-coil region" evidence="7">
    <location>
        <begin position="452"/>
        <end position="507"/>
    </location>
</feature>
<evidence type="ECO:0000256" key="3">
    <source>
        <dbReference type="ARBA" id="ARBA00023136"/>
    </source>
</evidence>
<protein>
    <submittedName>
        <fullName evidence="11">Methyl-accepting chemotaxis protein</fullName>
    </submittedName>
</protein>